<dbReference type="InterPro" id="IPR022789">
    <property type="entry name" value="ParD"/>
</dbReference>
<evidence type="ECO:0000259" key="8">
    <source>
        <dbReference type="PROSITE" id="PS50112"/>
    </source>
</evidence>
<dbReference type="InterPro" id="IPR000014">
    <property type="entry name" value="PAS"/>
</dbReference>
<dbReference type="SMART" id="SM00086">
    <property type="entry name" value="PAC"/>
    <property type="match status" value="3"/>
</dbReference>
<dbReference type="PROSITE" id="PS50113">
    <property type="entry name" value="PAC"/>
    <property type="match status" value="1"/>
</dbReference>
<dbReference type="PROSITE" id="PS50110">
    <property type="entry name" value="RESPONSE_REGULATORY"/>
    <property type="match status" value="2"/>
</dbReference>
<dbReference type="InterPro" id="IPR013655">
    <property type="entry name" value="PAS_fold_3"/>
</dbReference>
<dbReference type="SMART" id="SM00448">
    <property type="entry name" value="REC"/>
    <property type="match status" value="2"/>
</dbReference>
<feature type="domain" description="Histidine kinase" evidence="6">
    <location>
        <begin position="523"/>
        <end position="746"/>
    </location>
</feature>
<dbReference type="InterPro" id="IPR036097">
    <property type="entry name" value="HisK_dim/P_sf"/>
</dbReference>
<dbReference type="PANTHER" id="PTHR43065">
    <property type="entry name" value="SENSOR HISTIDINE KINASE"/>
    <property type="match status" value="1"/>
</dbReference>
<evidence type="ECO:0000313" key="10">
    <source>
        <dbReference type="EMBL" id="MBB6165193.1"/>
    </source>
</evidence>
<dbReference type="GO" id="GO:0000155">
    <property type="term" value="F:phosphorelay sensor kinase activity"/>
    <property type="evidence" value="ECO:0007669"/>
    <property type="project" value="InterPro"/>
</dbReference>
<keyword evidence="3 4" id="KW-0597">Phosphoprotein</keyword>
<accession>A0A7X0D2K6</accession>
<dbReference type="Pfam" id="PF08448">
    <property type="entry name" value="PAS_4"/>
    <property type="match status" value="2"/>
</dbReference>
<evidence type="ECO:0000256" key="5">
    <source>
        <dbReference type="SAM" id="Coils"/>
    </source>
</evidence>
<feature type="domain" description="Response regulatory" evidence="7">
    <location>
        <begin position="926"/>
        <end position="1035"/>
    </location>
</feature>
<feature type="domain" description="PAC" evidence="9">
    <location>
        <begin position="412"/>
        <end position="464"/>
    </location>
</feature>
<dbReference type="InterPro" id="IPR036890">
    <property type="entry name" value="HATPase_C_sf"/>
</dbReference>
<feature type="domain" description="PAS" evidence="8">
    <location>
        <begin position="214"/>
        <end position="284"/>
    </location>
</feature>
<dbReference type="NCBIfam" id="TIGR00229">
    <property type="entry name" value="sensory_box"/>
    <property type="match status" value="3"/>
</dbReference>
<evidence type="ECO:0000256" key="4">
    <source>
        <dbReference type="PROSITE-ProRule" id="PRU00169"/>
    </source>
</evidence>
<dbReference type="Pfam" id="PF02518">
    <property type="entry name" value="HATPase_c"/>
    <property type="match status" value="1"/>
</dbReference>
<dbReference type="InterPro" id="IPR001610">
    <property type="entry name" value="PAC"/>
</dbReference>
<dbReference type="CDD" id="cd00130">
    <property type="entry name" value="PAS"/>
    <property type="match status" value="2"/>
</dbReference>
<dbReference type="Pfam" id="PF03693">
    <property type="entry name" value="ParD_antitoxin"/>
    <property type="match status" value="1"/>
</dbReference>
<feature type="modified residue" description="4-aspartylphosphate" evidence="4">
    <location>
        <position position="975"/>
    </location>
</feature>
<dbReference type="Gene3D" id="3.30.565.10">
    <property type="entry name" value="Histidine kinase-like ATPase, C-terminal domain"/>
    <property type="match status" value="1"/>
</dbReference>
<dbReference type="CDD" id="cd18161">
    <property type="entry name" value="REC_hyHK_blue-like"/>
    <property type="match status" value="1"/>
</dbReference>
<evidence type="ECO:0000256" key="3">
    <source>
        <dbReference type="ARBA" id="ARBA00022553"/>
    </source>
</evidence>
<dbReference type="SMART" id="SM00387">
    <property type="entry name" value="HATPase_c"/>
    <property type="match status" value="1"/>
</dbReference>
<dbReference type="SUPFAM" id="SSF55785">
    <property type="entry name" value="PYP-like sensor domain (PAS domain)"/>
    <property type="match status" value="3"/>
</dbReference>
<dbReference type="Pfam" id="PF08447">
    <property type="entry name" value="PAS_3"/>
    <property type="match status" value="1"/>
</dbReference>
<dbReference type="Proteomes" id="UP000547879">
    <property type="component" value="Unassembled WGS sequence"/>
</dbReference>
<dbReference type="PANTHER" id="PTHR43065:SF42">
    <property type="entry name" value="TWO-COMPONENT SENSOR PPRA"/>
    <property type="match status" value="1"/>
</dbReference>
<feature type="domain" description="Response regulatory" evidence="7">
    <location>
        <begin position="766"/>
        <end position="882"/>
    </location>
</feature>
<keyword evidence="5" id="KW-0175">Coiled coil</keyword>
<dbReference type="PRINTS" id="PR00344">
    <property type="entry name" value="BCTRLSENSOR"/>
</dbReference>
<dbReference type="SMART" id="SM00091">
    <property type="entry name" value="PAS"/>
    <property type="match status" value="2"/>
</dbReference>
<protein>
    <recommendedName>
        <fullName evidence="2">histidine kinase</fullName>
        <ecNumber evidence="2">2.7.13.3</ecNumber>
    </recommendedName>
</protein>
<dbReference type="FunFam" id="3.30.450.20:FF:000099">
    <property type="entry name" value="Sensory box sensor histidine kinase"/>
    <property type="match status" value="1"/>
</dbReference>
<reference evidence="10 11" key="1">
    <citation type="submission" date="2020-08" db="EMBL/GenBank/DDBJ databases">
        <title>Genomic Encyclopedia of Type Strains, Phase IV (KMG-IV): sequencing the most valuable type-strain genomes for metagenomic binning, comparative biology and taxonomic classification.</title>
        <authorList>
            <person name="Goeker M."/>
        </authorList>
    </citation>
    <scope>NUCLEOTIDE SEQUENCE [LARGE SCALE GENOMIC DNA]</scope>
    <source>
        <strain evidence="10 11">DSM 100734</strain>
    </source>
</reference>
<dbReference type="Pfam" id="PF00072">
    <property type="entry name" value="Response_reg"/>
    <property type="match status" value="2"/>
</dbReference>
<dbReference type="InterPro" id="IPR001789">
    <property type="entry name" value="Sig_transdc_resp-reg_receiver"/>
</dbReference>
<dbReference type="SUPFAM" id="SSF52172">
    <property type="entry name" value="CheY-like"/>
    <property type="match status" value="2"/>
</dbReference>
<dbReference type="InterPro" id="IPR004358">
    <property type="entry name" value="Sig_transdc_His_kin-like_C"/>
</dbReference>
<organism evidence="10 11">
    <name type="scientific">Rhizobium wenxiniae</name>
    <dbReference type="NCBI Taxonomy" id="1737357"/>
    <lineage>
        <taxon>Bacteria</taxon>
        <taxon>Pseudomonadati</taxon>
        <taxon>Pseudomonadota</taxon>
        <taxon>Alphaproteobacteria</taxon>
        <taxon>Hyphomicrobiales</taxon>
        <taxon>Rhizobiaceae</taxon>
        <taxon>Rhizobium/Agrobacterium group</taxon>
        <taxon>Rhizobium</taxon>
    </lineage>
</organism>
<dbReference type="InterPro" id="IPR005467">
    <property type="entry name" value="His_kinase_dom"/>
</dbReference>
<dbReference type="InterPro" id="IPR011006">
    <property type="entry name" value="CheY-like_superfamily"/>
</dbReference>
<dbReference type="InterPro" id="IPR013656">
    <property type="entry name" value="PAS_4"/>
</dbReference>
<proteinExistence type="predicted"/>
<dbReference type="PROSITE" id="PS50112">
    <property type="entry name" value="PAS"/>
    <property type="match status" value="1"/>
</dbReference>
<dbReference type="InterPro" id="IPR000700">
    <property type="entry name" value="PAS-assoc_C"/>
</dbReference>
<dbReference type="InterPro" id="IPR038296">
    <property type="entry name" value="ParD_sf"/>
</dbReference>
<dbReference type="Gene3D" id="3.30.450.20">
    <property type="entry name" value="PAS domain"/>
    <property type="match status" value="3"/>
</dbReference>
<sequence length="1055" mass="115153">MAKRLTRNFSLTPELEGFISDCLISGDYGNASEVVRSGLRMLRDGVKPATMQAQAWPIGGGECGRIIREKDWSETALGSMIGWSVELRTTVANIVNSPVAKVLMWGPGHVMVYNDIYAKIAGEKHPSALGSNVAEVWPEIWDWNREMIEAALRGELRSYHDQSMTLIRDGRSEEFIFDLFYTPVYEADGKIGGVMCTVVDNSDRVAMEKRVSDSEGELRRVTDAVPMLISYVDRSHVYRFANGAYESWFGMNPDDMIGKHIAAVIGDGPYENRRPDIDLALTGEVVTAETDMPVLGGAPRRLEIRYVPHVEADGSVPGVYILGIDIEERAVREAELEMSNSRFHTAMNAVHGVLWTNSADGRMVGEQPGWAALTGQSFDQYQGFGWAEAVHPDDMEASVVTWNAAVEAKSMYVHEHRVRRDDGVWRQFAIRALPIIGSKGDIVEWVGVHTDITHQRAAEAALREQAENLSRQVRHRERAEEQLKLLNENLETRVISEIAERRQAEIKLAQAQKMETVGKLTGGVAHDFNNLLQVVSGNLQLLSKEVAGNLRAEAKINNAMAGVSRGSKLASQLLAFGRRQALEPKVVNISRFVRDMDEMIHRAIGEAIEVETVVGGGLWNTFIDPTQIENALLNLAINARDAMEGQGKLTIELSNAHLDDAYARTHDEVIPGQYVMMAVTDTGTGMAPEIIEKVFEPFFSTKAEGKGSGLGLSMVYGFVKQSGGHVKIYSEVGHGTTIKLYLPRAIEAEDVEVAVDNGPIVGGTETVLVVEDDAEVRETVIALLTDLGYRTLKAVDAGSALTVIDSGIPIDILFTDVVMPGTLKSPELARKAKERLPNIAVLFTSGYTENSIVHGGKLDAGVELLSKPYTREALARKFRHVLGNQAQRSSPIIRRPSVAPPAEPHSRNVSLEVTATPGTEKVGRQTVLLVEDDALIRLNTAEMLQDAGLIVVEAGSAEEAKAALQTMAIDVLVTDLNLPGASGSELAAEARKLRPSTLIVYATGDPSSVRGEQDAIVVSKPYDAANLAEAIADAQTDDRMKVQGCSEKNNEGEEV</sequence>
<dbReference type="SUPFAM" id="SSF47384">
    <property type="entry name" value="Homodimeric domain of signal transducing histidine kinase"/>
    <property type="match status" value="1"/>
</dbReference>
<keyword evidence="11" id="KW-1185">Reference proteome</keyword>
<evidence type="ECO:0000259" key="6">
    <source>
        <dbReference type="PROSITE" id="PS50109"/>
    </source>
</evidence>
<comment type="caution">
    <text evidence="10">The sequence shown here is derived from an EMBL/GenBank/DDBJ whole genome shotgun (WGS) entry which is preliminary data.</text>
</comment>
<feature type="coiled-coil region" evidence="5">
    <location>
        <begin position="452"/>
        <end position="507"/>
    </location>
</feature>
<dbReference type="CDD" id="cd00082">
    <property type="entry name" value="HisKA"/>
    <property type="match status" value="1"/>
</dbReference>
<evidence type="ECO:0000259" key="7">
    <source>
        <dbReference type="PROSITE" id="PS50110"/>
    </source>
</evidence>
<comment type="catalytic activity">
    <reaction evidence="1">
        <text>ATP + protein L-histidine = ADP + protein N-phospho-L-histidine.</text>
        <dbReference type="EC" id="2.7.13.3"/>
    </reaction>
</comment>
<dbReference type="PROSITE" id="PS50109">
    <property type="entry name" value="HIS_KIN"/>
    <property type="match status" value="1"/>
</dbReference>
<evidence type="ECO:0000259" key="9">
    <source>
        <dbReference type="PROSITE" id="PS50113"/>
    </source>
</evidence>
<gene>
    <name evidence="10" type="ORF">HNQ72_005039</name>
</gene>
<dbReference type="InterPro" id="IPR003661">
    <property type="entry name" value="HisK_dim/P_dom"/>
</dbReference>
<evidence type="ECO:0000256" key="2">
    <source>
        <dbReference type="ARBA" id="ARBA00012438"/>
    </source>
</evidence>
<dbReference type="EMBL" id="JACHEG010000008">
    <property type="protein sequence ID" value="MBB6165193.1"/>
    <property type="molecule type" value="Genomic_DNA"/>
</dbReference>
<dbReference type="EC" id="2.7.13.3" evidence="2"/>
<dbReference type="SMART" id="SM00388">
    <property type="entry name" value="HisKA"/>
    <property type="match status" value="1"/>
</dbReference>
<name>A0A7X0D2K6_9HYPH</name>
<dbReference type="Gene3D" id="6.10.10.120">
    <property type="entry name" value="Antitoxin ParD1-like"/>
    <property type="match status" value="1"/>
</dbReference>
<dbReference type="SUPFAM" id="SSF55874">
    <property type="entry name" value="ATPase domain of HSP90 chaperone/DNA topoisomerase II/histidine kinase"/>
    <property type="match status" value="1"/>
</dbReference>
<dbReference type="InterPro" id="IPR003594">
    <property type="entry name" value="HATPase_dom"/>
</dbReference>
<dbReference type="CDD" id="cd16919">
    <property type="entry name" value="HATPase_CckA-like"/>
    <property type="match status" value="1"/>
</dbReference>
<dbReference type="RefSeq" id="WP_183996278.1">
    <property type="nucleotide sequence ID" value="NZ_BMHW01000009.1"/>
</dbReference>
<dbReference type="AlphaFoldDB" id="A0A7X0D2K6"/>
<dbReference type="Gene3D" id="3.40.50.2300">
    <property type="match status" value="2"/>
</dbReference>
<dbReference type="InterPro" id="IPR035965">
    <property type="entry name" value="PAS-like_dom_sf"/>
</dbReference>
<evidence type="ECO:0000256" key="1">
    <source>
        <dbReference type="ARBA" id="ARBA00000085"/>
    </source>
</evidence>
<evidence type="ECO:0000313" key="11">
    <source>
        <dbReference type="Proteomes" id="UP000547879"/>
    </source>
</evidence>
<feature type="modified residue" description="4-aspartylphosphate" evidence="4">
    <location>
        <position position="816"/>
    </location>
</feature>
<dbReference type="Gene3D" id="1.10.287.130">
    <property type="match status" value="1"/>
</dbReference>